<dbReference type="InterPro" id="IPR031158">
    <property type="entry name" value="GH10_AS"/>
</dbReference>
<dbReference type="SMART" id="SM00633">
    <property type="entry name" value="Glyco_10"/>
    <property type="match status" value="1"/>
</dbReference>
<dbReference type="GO" id="GO:0031176">
    <property type="term" value="F:endo-1,4-beta-xylanase activity"/>
    <property type="evidence" value="ECO:0007669"/>
    <property type="project" value="UniProtKB-EC"/>
</dbReference>
<evidence type="ECO:0000313" key="7">
    <source>
        <dbReference type="EMBL" id="OXT09566.1"/>
    </source>
</evidence>
<dbReference type="Proteomes" id="UP000215301">
    <property type="component" value="Unassembled WGS sequence"/>
</dbReference>
<dbReference type="PRINTS" id="PR00134">
    <property type="entry name" value="GLHYDRLASE10"/>
</dbReference>
<evidence type="ECO:0000256" key="1">
    <source>
        <dbReference type="ARBA" id="ARBA00007495"/>
    </source>
</evidence>
<dbReference type="PANTHER" id="PTHR31490">
    <property type="entry name" value="GLYCOSYL HYDROLASE"/>
    <property type="match status" value="1"/>
</dbReference>
<dbReference type="PANTHER" id="PTHR31490:SF90">
    <property type="entry name" value="ENDO-1,4-BETA-XYLANASE A"/>
    <property type="match status" value="1"/>
</dbReference>
<keyword evidence="4 6" id="KW-0326">Glycosidase</keyword>
<sequence>MLGGKIVLSKLENDNISLKEVYKDYFPIGAAIAVSDLEDEGQREILLKHFNSITPENSLKFAIIHPEEDEYAFDDGDKIVNFAAENRMMVRGHTFVWHNQVPEWLFKDESGEAVSKEILVERLKAHINTLCRRYNDKIYAWDVVNEAVEDKSDFLYRDSQWYKIIGEEYLDLSFKIARQASQNAVLFYNDYNNEKPEKLHKSYKLLKSMIDRGVPIDGIGIQGHWDIHDRDLFDNLKAAIELYASLGVKIQITELDVSMFSFDDKTRSILKPTDEMIEQQSKVYKKLFEIFRYYKDVISGVTFWGISDKHTWKDNFPVKVRKDWPLLFDVDGRPKSAFYSIVDF</sequence>
<dbReference type="EC" id="3.2.1.8" evidence="6"/>
<evidence type="ECO:0000256" key="3">
    <source>
        <dbReference type="ARBA" id="ARBA00023277"/>
    </source>
</evidence>
<gene>
    <name evidence="7" type="ORF">CE561_00065</name>
</gene>
<name>A0A231VPA8_THETR</name>
<dbReference type="Gene3D" id="3.20.20.80">
    <property type="entry name" value="Glycosidases"/>
    <property type="match status" value="1"/>
</dbReference>
<comment type="similarity">
    <text evidence="1 6">Belongs to the glycosyl hydrolase 10 (cellulase F) family.</text>
</comment>
<dbReference type="EMBL" id="NKHD01000001">
    <property type="protein sequence ID" value="OXT09566.1"/>
    <property type="molecule type" value="Genomic_DNA"/>
</dbReference>
<proteinExistence type="inferred from homology"/>
<comment type="caution">
    <text evidence="7">The sequence shown here is derived from an EMBL/GenBank/DDBJ whole genome shotgun (WGS) entry which is preliminary data.</text>
</comment>
<accession>A0A231VPA8</accession>
<dbReference type="SUPFAM" id="SSF51445">
    <property type="entry name" value="(Trans)glycosidases"/>
    <property type="match status" value="1"/>
</dbReference>
<keyword evidence="5 6" id="KW-0624">Polysaccharide degradation</keyword>
<protein>
    <recommendedName>
        <fullName evidence="6">Beta-xylanase</fullName>
        <ecNumber evidence="6">3.2.1.8</ecNumber>
    </recommendedName>
</protein>
<evidence type="ECO:0000313" key="8">
    <source>
        <dbReference type="Proteomes" id="UP000215301"/>
    </source>
</evidence>
<evidence type="ECO:0000256" key="2">
    <source>
        <dbReference type="ARBA" id="ARBA00022801"/>
    </source>
</evidence>
<keyword evidence="3 6" id="KW-0119">Carbohydrate metabolism</keyword>
<organism evidence="7 8">
    <name type="scientific">Thermoanaerobacterium thermosaccharolyticum</name>
    <name type="common">Clostridium thermosaccharolyticum</name>
    <dbReference type="NCBI Taxonomy" id="1517"/>
    <lineage>
        <taxon>Bacteria</taxon>
        <taxon>Bacillati</taxon>
        <taxon>Bacillota</taxon>
        <taxon>Clostridia</taxon>
        <taxon>Thermoanaerobacterales</taxon>
        <taxon>Thermoanaerobacteraceae</taxon>
        <taxon>Thermoanaerobacterium</taxon>
    </lineage>
</organism>
<reference evidence="7 8" key="1">
    <citation type="submission" date="2017-06" db="EMBL/GenBank/DDBJ databases">
        <title>Isolation and characterization of a thermophilic and butanogenic Thermoanaerobacterium thermosaccharolyticum M5 capable of efficient degradation of hemicellulose.</title>
        <authorList>
            <person name="Xin F."/>
            <person name="Jiang Y."/>
        </authorList>
    </citation>
    <scope>NUCLEOTIDE SEQUENCE [LARGE SCALE GENOMIC DNA]</scope>
    <source>
        <strain evidence="7 8">M5</strain>
    </source>
</reference>
<dbReference type="Pfam" id="PF00331">
    <property type="entry name" value="Glyco_hydro_10"/>
    <property type="match status" value="1"/>
</dbReference>
<evidence type="ECO:0000256" key="6">
    <source>
        <dbReference type="RuleBase" id="RU361174"/>
    </source>
</evidence>
<keyword evidence="7" id="KW-0858">Xylan degradation</keyword>
<dbReference type="InterPro" id="IPR001000">
    <property type="entry name" value="GH10_dom"/>
</dbReference>
<dbReference type="PROSITE" id="PS00591">
    <property type="entry name" value="GH10_1"/>
    <property type="match status" value="1"/>
</dbReference>
<evidence type="ECO:0000256" key="5">
    <source>
        <dbReference type="ARBA" id="ARBA00023326"/>
    </source>
</evidence>
<dbReference type="InterPro" id="IPR017853">
    <property type="entry name" value="GH"/>
</dbReference>
<keyword evidence="2 6" id="KW-0378">Hydrolase</keyword>
<dbReference type="GO" id="GO:0045493">
    <property type="term" value="P:xylan catabolic process"/>
    <property type="evidence" value="ECO:0007669"/>
    <property type="project" value="UniProtKB-KW"/>
</dbReference>
<comment type="catalytic activity">
    <reaction evidence="6">
        <text>Endohydrolysis of (1-&gt;4)-beta-D-xylosidic linkages in xylans.</text>
        <dbReference type="EC" id="3.2.1.8"/>
    </reaction>
</comment>
<dbReference type="InterPro" id="IPR044846">
    <property type="entry name" value="GH10"/>
</dbReference>
<evidence type="ECO:0000256" key="4">
    <source>
        <dbReference type="ARBA" id="ARBA00023295"/>
    </source>
</evidence>
<dbReference type="PROSITE" id="PS51760">
    <property type="entry name" value="GH10_2"/>
    <property type="match status" value="1"/>
</dbReference>
<dbReference type="AlphaFoldDB" id="A0A231VPA8"/>